<keyword evidence="2" id="KW-1185">Reference proteome</keyword>
<dbReference type="InterPro" id="IPR036412">
    <property type="entry name" value="HAD-like_sf"/>
</dbReference>
<gene>
    <name evidence="1" type="ORF">ABW16_08785</name>
</gene>
<reference evidence="1 2" key="1">
    <citation type="submission" date="2015-05" db="EMBL/GenBank/DDBJ databases">
        <title>Genome sequence of Mycobacterium heraklionense Davo strain.</title>
        <authorList>
            <person name="Greninger A.L."/>
            <person name="Cunningham G."/>
            <person name="Miller S."/>
        </authorList>
    </citation>
    <scope>NUCLEOTIDE SEQUENCE [LARGE SCALE GENOMIC DNA]</scope>
    <source>
        <strain evidence="1 2">Davo</strain>
    </source>
</reference>
<dbReference type="SFLD" id="SFLDS00003">
    <property type="entry name" value="Haloacid_Dehalogenase"/>
    <property type="match status" value="1"/>
</dbReference>
<dbReference type="Proteomes" id="UP000036464">
    <property type="component" value="Unassembled WGS sequence"/>
</dbReference>
<dbReference type="InterPro" id="IPR023214">
    <property type="entry name" value="HAD_sf"/>
</dbReference>
<dbReference type="SFLD" id="SFLDG01135">
    <property type="entry name" value="C1.5.6:_HAD__Beta-PGM__Phospha"/>
    <property type="match status" value="1"/>
</dbReference>
<dbReference type="SUPFAM" id="SSF56784">
    <property type="entry name" value="HAD-like"/>
    <property type="match status" value="1"/>
</dbReference>
<organism evidence="1 2">
    <name type="scientific">Mycolicibacter heraklionensis</name>
    <dbReference type="NCBI Taxonomy" id="512402"/>
    <lineage>
        <taxon>Bacteria</taxon>
        <taxon>Bacillati</taxon>
        <taxon>Actinomycetota</taxon>
        <taxon>Actinomycetes</taxon>
        <taxon>Mycobacteriales</taxon>
        <taxon>Mycobacteriaceae</taxon>
        <taxon>Mycolicibacter</taxon>
    </lineage>
</organism>
<accession>A0ABR5FH91</accession>
<keyword evidence="1" id="KW-0378">Hydrolase</keyword>
<dbReference type="Gene3D" id="3.40.50.1000">
    <property type="entry name" value="HAD superfamily/HAD-like"/>
    <property type="match status" value="1"/>
</dbReference>
<dbReference type="InterPro" id="IPR023198">
    <property type="entry name" value="PGP-like_dom2"/>
</dbReference>
<name>A0ABR5FH91_9MYCO</name>
<evidence type="ECO:0000313" key="2">
    <source>
        <dbReference type="Proteomes" id="UP000036464"/>
    </source>
</evidence>
<evidence type="ECO:0000313" key="1">
    <source>
        <dbReference type="EMBL" id="KLO29819.1"/>
    </source>
</evidence>
<dbReference type="PANTHER" id="PTHR43434">
    <property type="entry name" value="PHOSPHOGLYCOLATE PHOSPHATASE"/>
    <property type="match status" value="1"/>
</dbReference>
<protein>
    <submittedName>
        <fullName evidence="1">HAD family hydrolase</fullName>
    </submittedName>
</protein>
<dbReference type="Gene3D" id="1.10.150.240">
    <property type="entry name" value="Putative phosphatase, domain 2"/>
    <property type="match status" value="1"/>
</dbReference>
<dbReference type="InterPro" id="IPR006439">
    <property type="entry name" value="HAD-SF_hydro_IA"/>
</dbReference>
<dbReference type="NCBIfam" id="TIGR01509">
    <property type="entry name" value="HAD-SF-IA-v3"/>
    <property type="match status" value="1"/>
</dbReference>
<proteinExistence type="predicted"/>
<dbReference type="SFLD" id="SFLDG01129">
    <property type="entry name" value="C1.5:_HAD__Beta-PGM__Phosphata"/>
    <property type="match status" value="1"/>
</dbReference>
<sequence length="237" mass="25259">MGKRERNTVSAHSAVLFDVDGTLVDSNYLHVYAWRRAFAELHLEVESWRIHRAIGMDGSELVRVLSDDASDDVRQRLKDLHSQYYLQSSALLSPLPGARKLLERVAALGLAVVLATSAPDDELAVLRKVLGCDDLVAAVTSSADVDVAKPNPDIIGIALDRVGATAQRAVFVGDAVWDAQACLRAGVPSICLLSGGVSRAELETAGAAAVFDNAEDLLEHLDQTPIAGLTDGRGEHG</sequence>
<dbReference type="InterPro" id="IPR050155">
    <property type="entry name" value="HAD-like_hydrolase_sf"/>
</dbReference>
<dbReference type="Pfam" id="PF13419">
    <property type="entry name" value="HAD_2"/>
    <property type="match status" value="1"/>
</dbReference>
<dbReference type="GO" id="GO:0016787">
    <property type="term" value="F:hydrolase activity"/>
    <property type="evidence" value="ECO:0007669"/>
    <property type="project" value="UniProtKB-KW"/>
</dbReference>
<dbReference type="InterPro" id="IPR041492">
    <property type="entry name" value="HAD_2"/>
</dbReference>
<dbReference type="PANTHER" id="PTHR43434:SF16">
    <property type="entry name" value="BLL8046 PROTEIN"/>
    <property type="match status" value="1"/>
</dbReference>
<dbReference type="EMBL" id="LDPO01000005">
    <property type="protein sequence ID" value="KLO29819.1"/>
    <property type="molecule type" value="Genomic_DNA"/>
</dbReference>
<comment type="caution">
    <text evidence="1">The sequence shown here is derived from an EMBL/GenBank/DDBJ whole genome shotgun (WGS) entry which is preliminary data.</text>
</comment>